<gene>
    <name evidence="1" type="ORF">Pfra01_002896600</name>
</gene>
<accession>A0A9W6YH85</accession>
<protein>
    <submittedName>
        <fullName evidence="1">Unnamed protein product</fullName>
    </submittedName>
</protein>
<sequence>MSEAWHVTSKSLAQVHSLSEVNSWSQFSYCRGILYNIHSAYSELNTSRWDPQHVLSTCVLEYHLHYPIHCPRHTPLPLRSPKMPASRLAKSMSEKKEVVSWIEQHGESPARTATDFENEKGGAGAKPRLAEVEDLIFDYVLFLRSDKKVSRSLIAEMGKGLAQSELHDHSFVGSNKSVVGFMQRYNLSLRRTTNLTTLTDDVLTDRAVHYMEYLSPRLDALSLDHTVHMDETAVYFEDPRRKTIDATCAHHCVVKSTGFASMRVTAVLAVSASGRKLPPLVVWKGALQEGVVACVGVAGLYIQANSTLVQHALMDTFRWATCSVVTIHSRISVAFCQFLLLAESNR</sequence>
<comment type="caution">
    <text evidence="1">The sequence shown here is derived from an EMBL/GenBank/DDBJ whole genome shotgun (WGS) entry which is preliminary data.</text>
</comment>
<name>A0A9W6YH85_9STRA</name>
<dbReference type="AlphaFoldDB" id="A0A9W6YH85"/>
<dbReference type="Proteomes" id="UP001165121">
    <property type="component" value="Unassembled WGS sequence"/>
</dbReference>
<dbReference type="OrthoDB" id="101739at2759"/>
<evidence type="ECO:0000313" key="2">
    <source>
        <dbReference type="Proteomes" id="UP001165121"/>
    </source>
</evidence>
<keyword evidence="2" id="KW-1185">Reference proteome</keyword>
<reference evidence="1" key="1">
    <citation type="submission" date="2023-04" db="EMBL/GenBank/DDBJ databases">
        <title>Phytophthora fragariaefolia NBRC 109709.</title>
        <authorList>
            <person name="Ichikawa N."/>
            <person name="Sato H."/>
            <person name="Tonouchi N."/>
        </authorList>
    </citation>
    <scope>NUCLEOTIDE SEQUENCE</scope>
    <source>
        <strain evidence="1">NBRC 109709</strain>
    </source>
</reference>
<organism evidence="1 2">
    <name type="scientific">Phytophthora fragariaefolia</name>
    <dbReference type="NCBI Taxonomy" id="1490495"/>
    <lineage>
        <taxon>Eukaryota</taxon>
        <taxon>Sar</taxon>
        <taxon>Stramenopiles</taxon>
        <taxon>Oomycota</taxon>
        <taxon>Peronosporomycetes</taxon>
        <taxon>Peronosporales</taxon>
        <taxon>Peronosporaceae</taxon>
        <taxon>Phytophthora</taxon>
    </lineage>
</organism>
<proteinExistence type="predicted"/>
<evidence type="ECO:0000313" key="1">
    <source>
        <dbReference type="EMBL" id="GMF89139.1"/>
    </source>
</evidence>
<dbReference type="EMBL" id="BSXT01013672">
    <property type="protein sequence ID" value="GMF89139.1"/>
    <property type="molecule type" value="Genomic_DNA"/>
</dbReference>